<gene>
    <name evidence="1" type="ORF">K435DRAFT_615755</name>
</gene>
<name>A0A4S8M3G9_DENBC</name>
<feature type="non-terminal residue" evidence="1">
    <location>
        <position position="1"/>
    </location>
</feature>
<dbReference type="AlphaFoldDB" id="A0A4S8M3G9"/>
<organism evidence="1 2">
    <name type="scientific">Dendrothele bispora (strain CBS 962.96)</name>
    <dbReference type="NCBI Taxonomy" id="1314807"/>
    <lineage>
        <taxon>Eukaryota</taxon>
        <taxon>Fungi</taxon>
        <taxon>Dikarya</taxon>
        <taxon>Basidiomycota</taxon>
        <taxon>Agaricomycotina</taxon>
        <taxon>Agaricomycetes</taxon>
        <taxon>Agaricomycetidae</taxon>
        <taxon>Agaricales</taxon>
        <taxon>Agaricales incertae sedis</taxon>
        <taxon>Dendrothele</taxon>
    </lineage>
</organism>
<sequence>TAFRNPERHHGLYKISHDIVDGERQASIVPVEFFRRSVHLIPRFGAHAPKDWTSSNV</sequence>
<evidence type="ECO:0000313" key="1">
    <source>
        <dbReference type="EMBL" id="THU96706.1"/>
    </source>
</evidence>
<feature type="non-terminal residue" evidence="1">
    <location>
        <position position="57"/>
    </location>
</feature>
<keyword evidence="2" id="KW-1185">Reference proteome</keyword>
<dbReference type="Proteomes" id="UP000297245">
    <property type="component" value="Unassembled WGS sequence"/>
</dbReference>
<evidence type="ECO:0000313" key="2">
    <source>
        <dbReference type="Proteomes" id="UP000297245"/>
    </source>
</evidence>
<protein>
    <submittedName>
        <fullName evidence="1">Uncharacterized protein</fullName>
    </submittedName>
</protein>
<reference evidence="1 2" key="1">
    <citation type="journal article" date="2019" name="Nat. Ecol. Evol.">
        <title>Megaphylogeny resolves global patterns of mushroom evolution.</title>
        <authorList>
            <person name="Varga T."/>
            <person name="Krizsan K."/>
            <person name="Foldi C."/>
            <person name="Dima B."/>
            <person name="Sanchez-Garcia M."/>
            <person name="Sanchez-Ramirez S."/>
            <person name="Szollosi G.J."/>
            <person name="Szarkandi J.G."/>
            <person name="Papp V."/>
            <person name="Albert L."/>
            <person name="Andreopoulos W."/>
            <person name="Angelini C."/>
            <person name="Antonin V."/>
            <person name="Barry K.W."/>
            <person name="Bougher N.L."/>
            <person name="Buchanan P."/>
            <person name="Buyck B."/>
            <person name="Bense V."/>
            <person name="Catcheside P."/>
            <person name="Chovatia M."/>
            <person name="Cooper J."/>
            <person name="Damon W."/>
            <person name="Desjardin D."/>
            <person name="Finy P."/>
            <person name="Geml J."/>
            <person name="Haridas S."/>
            <person name="Hughes K."/>
            <person name="Justo A."/>
            <person name="Karasinski D."/>
            <person name="Kautmanova I."/>
            <person name="Kiss B."/>
            <person name="Kocsube S."/>
            <person name="Kotiranta H."/>
            <person name="LaButti K.M."/>
            <person name="Lechner B.E."/>
            <person name="Liimatainen K."/>
            <person name="Lipzen A."/>
            <person name="Lukacs Z."/>
            <person name="Mihaltcheva S."/>
            <person name="Morgado L.N."/>
            <person name="Niskanen T."/>
            <person name="Noordeloos M.E."/>
            <person name="Ohm R.A."/>
            <person name="Ortiz-Santana B."/>
            <person name="Ovrebo C."/>
            <person name="Racz N."/>
            <person name="Riley R."/>
            <person name="Savchenko A."/>
            <person name="Shiryaev A."/>
            <person name="Soop K."/>
            <person name="Spirin V."/>
            <person name="Szebenyi C."/>
            <person name="Tomsovsky M."/>
            <person name="Tulloss R.E."/>
            <person name="Uehling J."/>
            <person name="Grigoriev I.V."/>
            <person name="Vagvolgyi C."/>
            <person name="Papp T."/>
            <person name="Martin F.M."/>
            <person name="Miettinen O."/>
            <person name="Hibbett D.S."/>
            <person name="Nagy L.G."/>
        </authorList>
    </citation>
    <scope>NUCLEOTIDE SEQUENCE [LARGE SCALE GENOMIC DNA]</scope>
    <source>
        <strain evidence="1 2">CBS 962.96</strain>
    </source>
</reference>
<accession>A0A4S8M3G9</accession>
<dbReference type="EMBL" id="ML179170">
    <property type="protein sequence ID" value="THU96706.1"/>
    <property type="molecule type" value="Genomic_DNA"/>
</dbReference>
<dbReference type="OrthoDB" id="3244185at2759"/>
<proteinExistence type="predicted"/>